<evidence type="ECO:0000313" key="2">
    <source>
        <dbReference type="Proteomes" id="UP001055072"/>
    </source>
</evidence>
<keyword evidence="2" id="KW-1185">Reference proteome</keyword>
<gene>
    <name evidence="1" type="ORF">BDY19DRAFT_975515</name>
</gene>
<organism evidence="1 2">
    <name type="scientific">Irpex rosettiformis</name>
    <dbReference type="NCBI Taxonomy" id="378272"/>
    <lineage>
        <taxon>Eukaryota</taxon>
        <taxon>Fungi</taxon>
        <taxon>Dikarya</taxon>
        <taxon>Basidiomycota</taxon>
        <taxon>Agaricomycotina</taxon>
        <taxon>Agaricomycetes</taxon>
        <taxon>Polyporales</taxon>
        <taxon>Irpicaceae</taxon>
        <taxon>Irpex</taxon>
    </lineage>
</organism>
<protein>
    <submittedName>
        <fullName evidence="1">Uncharacterized protein</fullName>
    </submittedName>
</protein>
<accession>A0ACB8TPE0</accession>
<dbReference type="EMBL" id="MU274952">
    <property type="protein sequence ID" value="KAI0083852.1"/>
    <property type="molecule type" value="Genomic_DNA"/>
</dbReference>
<comment type="caution">
    <text evidence="1">The sequence shown here is derived from an EMBL/GenBank/DDBJ whole genome shotgun (WGS) entry which is preliminary data.</text>
</comment>
<dbReference type="Proteomes" id="UP001055072">
    <property type="component" value="Unassembled WGS sequence"/>
</dbReference>
<proteinExistence type="predicted"/>
<name>A0ACB8TPE0_9APHY</name>
<sequence length="148" mass="16419">MRFTLPFVTAATVFGLASSNPILETRQEALRFGTVDVNPTTVKLGQQFNVLYNNTQGRFVPRTLEVYINGKYPNGFVTPSIQLERTDLLEEEKYYTFNTTLPIISNDDTEGYVAEGAYTVSAFITYTTKTGAISRGGVETPINIDLSN</sequence>
<evidence type="ECO:0000313" key="1">
    <source>
        <dbReference type="EMBL" id="KAI0083852.1"/>
    </source>
</evidence>
<reference evidence="1" key="1">
    <citation type="journal article" date="2021" name="Environ. Microbiol.">
        <title>Gene family expansions and transcriptome signatures uncover fungal adaptations to wood decay.</title>
        <authorList>
            <person name="Hage H."/>
            <person name="Miyauchi S."/>
            <person name="Viragh M."/>
            <person name="Drula E."/>
            <person name="Min B."/>
            <person name="Chaduli D."/>
            <person name="Navarro D."/>
            <person name="Favel A."/>
            <person name="Norest M."/>
            <person name="Lesage-Meessen L."/>
            <person name="Balint B."/>
            <person name="Merenyi Z."/>
            <person name="de Eugenio L."/>
            <person name="Morin E."/>
            <person name="Martinez A.T."/>
            <person name="Baldrian P."/>
            <person name="Stursova M."/>
            <person name="Martinez M.J."/>
            <person name="Novotny C."/>
            <person name="Magnuson J.K."/>
            <person name="Spatafora J.W."/>
            <person name="Maurice S."/>
            <person name="Pangilinan J."/>
            <person name="Andreopoulos W."/>
            <person name="LaButti K."/>
            <person name="Hundley H."/>
            <person name="Na H."/>
            <person name="Kuo A."/>
            <person name="Barry K."/>
            <person name="Lipzen A."/>
            <person name="Henrissat B."/>
            <person name="Riley R."/>
            <person name="Ahrendt S."/>
            <person name="Nagy L.G."/>
            <person name="Grigoriev I.V."/>
            <person name="Martin F."/>
            <person name="Rosso M.N."/>
        </authorList>
    </citation>
    <scope>NUCLEOTIDE SEQUENCE</scope>
    <source>
        <strain evidence="1">CBS 384.51</strain>
    </source>
</reference>